<protein>
    <submittedName>
        <fullName evidence="1">Uncharacterized protein</fullName>
    </submittedName>
</protein>
<keyword evidence="2" id="KW-1185">Reference proteome</keyword>
<proteinExistence type="predicted"/>
<dbReference type="AlphaFoldDB" id="A0A1Q3B958"/>
<evidence type="ECO:0000313" key="1">
    <source>
        <dbReference type="EMBL" id="GAV64313.1"/>
    </source>
</evidence>
<dbReference type="InParanoid" id="A0A1Q3B958"/>
<organism evidence="1 2">
    <name type="scientific">Cephalotus follicularis</name>
    <name type="common">Albany pitcher plant</name>
    <dbReference type="NCBI Taxonomy" id="3775"/>
    <lineage>
        <taxon>Eukaryota</taxon>
        <taxon>Viridiplantae</taxon>
        <taxon>Streptophyta</taxon>
        <taxon>Embryophyta</taxon>
        <taxon>Tracheophyta</taxon>
        <taxon>Spermatophyta</taxon>
        <taxon>Magnoliopsida</taxon>
        <taxon>eudicotyledons</taxon>
        <taxon>Gunneridae</taxon>
        <taxon>Pentapetalae</taxon>
        <taxon>rosids</taxon>
        <taxon>fabids</taxon>
        <taxon>Oxalidales</taxon>
        <taxon>Cephalotaceae</taxon>
        <taxon>Cephalotus</taxon>
    </lineage>
</organism>
<comment type="caution">
    <text evidence="1">The sequence shown here is derived from an EMBL/GenBank/DDBJ whole genome shotgun (WGS) entry which is preliminary data.</text>
</comment>
<evidence type="ECO:0000313" key="2">
    <source>
        <dbReference type="Proteomes" id="UP000187406"/>
    </source>
</evidence>
<dbReference type="Proteomes" id="UP000187406">
    <property type="component" value="Unassembled WGS sequence"/>
</dbReference>
<gene>
    <name evidence="1" type="ORF">CFOL_v3_07831</name>
</gene>
<name>A0A1Q3B958_CEPFO</name>
<dbReference type="EMBL" id="BDDD01000339">
    <property type="protein sequence ID" value="GAV64313.1"/>
    <property type="molecule type" value="Genomic_DNA"/>
</dbReference>
<reference evidence="2" key="1">
    <citation type="submission" date="2016-04" db="EMBL/GenBank/DDBJ databases">
        <title>Cephalotus genome sequencing.</title>
        <authorList>
            <person name="Fukushima K."/>
            <person name="Hasebe M."/>
            <person name="Fang X."/>
        </authorList>
    </citation>
    <scope>NUCLEOTIDE SEQUENCE [LARGE SCALE GENOMIC DNA]</scope>
    <source>
        <strain evidence="2">cv. St1</strain>
    </source>
</reference>
<sequence length="120" mass="13722">MQKLNISIEKGETFTRSTNNSKFQSRPLHDEGNTVLENIEPNCNYPLKILPLINRKLSSLVPHHHLSFHSNNHCIPVNLRKRGYKLQFKIPQQMAPYSLYLQVCKGLTKAPMPATTKGNI</sequence>
<accession>A0A1Q3B958</accession>